<evidence type="ECO:0000259" key="18">
    <source>
        <dbReference type="PROSITE" id="PS51975"/>
    </source>
</evidence>
<proteinExistence type="inferred from homology"/>
<dbReference type="GO" id="GO:0004523">
    <property type="term" value="F:RNA-DNA hybrid ribonuclease activity"/>
    <property type="evidence" value="ECO:0007669"/>
    <property type="project" value="UniProtKB-UniRule"/>
</dbReference>
<feature type="binding site" evidence="14 15">
    <location>
        <position position="34"/>
    </location>
    <ligand>
        <name>a divalent metal cation</name>
        <dbReference type="ChEBI" id="CHEBI:60240"/>
    </ligand>
</feature>
<evidence type="ECO:0000256" key="11">
    <source>
        <dbReference type="ARBA" id="ARBA00022759"/>
    </source>
</evidence>
<keyword evidence="9 14" id="KW-0540">Nuclease</keyword>
<dbReference type="GO" id="GO:0005737">
    <property type="term" value="C:cytoplasm"/>
    <property type="evidence" value="ECO:0007669"/>
    <property type="project" value="UniProtKB-SubCell"/>
</dbReference>
<dbReference type="EC" id="3.1.26.4" evidence="6 14"/>
<evidence type="ECO:0000256" key="12">
    <source>
        <dbReference type="ARBA" id="ARBA00022801"/>
    </source>
</evidence>
<evidence type="ECO:0000256" key="3">
    <source>
        <dbReference type="ARBA" id="ARBA00004065"/>
    </source>
</evidence>
<evidence type="ECO:0000256" key="10">
    <source>
        <dbReference type="ARBA" id="ARBA00022723"/>
    </source>
</evidence>
<feature type="binding site" evidence="14 15">
    <location>
        <position position="33"/>
    </location>
    <ligand>
        <name>a divalent metal cation</name>
        <dbReference type="ChEBI" id="CHEBI:60240"/>
    </ligand>
</feature>
<name>A0A2Z6I8Z3_9BURK</name>
<feature type="compositionally biased region" description="Low complexity" evidence="17">
    <location>
        <begin position="228"/>
        <end position="238"/>
    </location>
</feature>
<dbReference type="PANTHER" id="PTHR10954:SF18">
    <property type="entry name" value="RIBONUCLEASE HII"/>
    <property type="match status" value="1"/>
</dbReference>
<dbReference type="GO" id="GO:0003723">
    <property type="term" value="F:RNA binding"/>
    <property type="evidence" value="ECO:0007669"/>
    <property type="project" value="UniProtKB-UniRule"/>
</dbReference>
<keyword evidence="12 14" id="KW-0378">Hydrolase</keyword>
<evidence type="ECO:0000256" key="1">
    <source>
        <dbReference type="ARBA" id="ARBA00000077"/>
    </source>
</evidence>
<evidence type="ECO:0000256" key="9">
    <source>
        <dbReference type="ARBA" id="ARBA00022722"/>
    </source>
</evidence>
<evidence type="ECO:0000256" key="16">
    <source>
        <dbReference type="RuleBase" id="RU003515"/>
    </source>
</evidence>
<evidence type="ECO:0000256" key="13">
    <source>
        <dbReference type="ARBA" id="ARBA00023211"/>
    </source>
</evidence>
<keyword evidence="8 14" id="KW-0963">Cytoplasm</keyword>
<comment type="similarity">
    <text evidence="5 14 16">Belongs to the RNase HII family.</text>
</comment>
<sequence>MTTKARATASKVEEPDLFAELDTETPLLTAGVDEAGRGPLAGPVCAAAVILDPERPIEGLADSKKLTAKKREALAPLIKERALAWSVAWASVEEIDELNILRATMLAMRRAVEGLSTEPELVLVDGNRTPEIPFRVEAIVKGDAKVPAISAASILAKTERDRVMTELDAEYPGYGFARHAGYGTAAHVEAILASGVTPAHRKTFEPVKSIVEGRPIESKAAKAKKAATKATKATGATKARGRKPRAEAPRSSTETE</sequence>
<dbReference type="Proteomes" id="UP000271003">
    <property type="component" value="Chromosome"/>
</dbReference>
<dbReference type="InterPro" id="IPR022898">
    <property type="entry name" value="RNase_HII"/>
</dbReference>
<evidence type="ECO:0000313" key="19">
    <source>
        <dbReference type="EMBL" id="BBF22933.1"/>
    </source>
</evidence>
<dbReference type="InterPro" id="IPR001352">
    <property type="entry name" value="RNase_HII/HIII"/>
</dbReference>
<dbReference type="PROSITE" id="PS51975">
    <property type="entry name" value="RNASE_H_2"/>
    <property type="match status" value="1"/>
</dbReference>
<dbReference type="GO" id="GO:0032299">
    <property type="term" value="C:ribonuclease H2 complex"/>
    <property type="evidence" value="ECO:0007669"/>
    <property type="project" value="TreeGrafter"/>
</dbReference>
<evidence type="ECO:0000256" key="5">
    <source>
        <dbReference type="ARBA" id="ARBA00007383"/>
    </source>
</evidence>
<comment type="function">
    <text evidence="3 14 16">Endonuclease that specifically degrades the RNA of RNA-DNA hybrids.</text>
</comment>
<feature type="region of interest" description="Disordered" evidence="17">
    <location>
        <begin position="215"/>
        <end position="256"/>
    </location>
</feature>
<comment type="cofactor">
    <cofactor evidence="14 15">
        <name>Mn(2+)</name>
        <dbReference type="ChEBI" id="CHEBI:29035"/>
    </cofactor>
    <cofactor evidence="14 15">
        <name>Mg(2+)</name>
        <dbReference type="ChEBI" id="CHEBI:18420"/>
    </cofactor>
    <text evidence="14 15">Manganese or magnesium. Binds 1 divalent metal ion per monomer in the absence of substrate. May bind a second metal ion after substrate binding.</text>
</comment>
<comment type="subcellular location">
    <subcellularLocation>
        <location evidence="4 14">Cytoplasm</location>
    </subcellularLocation>
</comment>
<dbReference type="Gene3D" id="3.30.420.10">
    <property type="entry name" value="Ribonuclease H-like superfamily/Ribonuclease H"/>
    <property type="match status" value="1"/>
</dbReference>
<evidence type="ECO:0000256" key="4">
    <source>
        <dbReference type="ARBA" id="ARBA00004496"/>
    </source>
</evidence>
<dbReference type="AlphaFoldDB" id="A0A2Z6I8Z3"/>
<dbReference type="NCBIfam" id="NF000595">
    <property type="entry name" value="PRK00015.1-3"/>
    <property type="match status" value="1"/>
</dbReference>
<protein>
    <recommendedName>
        <fullName evidence="7 14">Ribonuclease HII</fullName>
        <shortName evidence="14">RNase HII</shortName>
        <ecNumber evidence="6 14">3.1.26.4</ecNumber>
    </recommendedName>
</protein>
<keyword evidence="10 14" id="KW-0479">Metal-binding</keyword>
<organism evidence="19 20">
    <name type="scientific">Sutterella megalosphaeroides</name>
    <dbReference type="NCBI Taxonomy" id="2494234"/>
    <lineage>
        <taxon>Bacteria</taxon>
        <taxon>Pseudomonadati</taxon>
        <taxon>Pseudomonadota</taxon>
        <taxon>Betaproteobacteria</taxon>
        <taxon>Burkholderiales</taxon>
        <taxon>Sutterellaceae</taxon>
        <taxon>Sutterella</taxon>
    </lineage>
</organism>
<dbReference type="Pfam" id="PF01351">
    <property type="entry name" value="RNase_HII"/>
    <property type="match status" value="1"/>
</dbReference>
<dbReference type="SUPFAM" id="SSF53098">
    <property type="entry name" value="Ribonuclease H-like"/>
    <property type="match status" value="1"/>
</dbReference>
<gene>
    <name evidence="14 19" type="primary">rnhB</name>
    <name evidence="19" type="ORF">SUTMEG_08240</name>
</gene>
<feature type="binding site" evidence="14 15">
    <location>
        <position position="125"/>
    </location>
    <ligand>
        <name>a divalent metal cation</name>
        <dbReference type="ChEBI" id="CHEBI:60240"/>
    </ligand>
</feature>
<dbReference type="GO" id="GO:0043137">
    <property type="term" value="P:DNA replication, removal of RNA primer"/>
    <property type="evidence" value="ECO:0007669"/>
    <property type="project" value="TreeGrafter"/>
</dbReference>
<dbReference type="OrthoDB" id="9803420at2"/>
<keyword evidence="11 14" id="KW-0255">Endonuclease</keyword>
<dbReference type="InterPro" id="IPR012337">
    <property type="entry name" value="RNaseH-like_sf"/>
</dbReference>
<evidence type="ECO:0000256" key="15">
    <source>
        <dbReference type="PROSITE-ProRule" id="PRU01319"/>
    </source>
</evidence>
<dbReference type="PANTHER" id="PTHR10954">
    <property type="entry name" value="RIBONUCLEASE H2 SUBUNIT A"/>
    <property type="match status" value="1"/>
</dbReference>
<dbReference type="NCBIfam" id="NF000596">
    <property type="entry name" value="PRK00015.1-4"/>
    <property type="match status" value="1"/>
</dbReference>
<dbReference type="NCBIfam" id="NF000594">
    <property type="entry name" value="PRK00015.1-1"/>
    <property type="match status" value="1"/>
</dbReference>
<keyword evidence="13 14" id="KW-0464">Manganese</keyword>
<evidence type="ECO:0000256" key="14">
    <source>
        <dbReference type="HAMAP-Rule" id="MF_00052"/>
    </source>
</evidence>
<dbReference type="CDD" id="cd07182">
    <property type="entry name" value="RNase_HII_bacteria_HII_like"/>
    <property type="match status" value="1"/>
</dbReference>
<comment type="cofactor">
    <cofactor evidence="2">
        <name>Mg(2+)</name>
        <dbReference type="ChEBI" id="CHEBI:18420"/>
    </cofactor>
</comment>
<accession>A0A2Z6I8Z3</accession>
<dbReference type="FunFam" id="3.30.420.10:FF:000006">
    <property type="entry name" value="Ribonuclease HII"/>
    <property type="match status" value="1"/>
</dbReference>
<evidence type="ECO:0000256" key="2">
    <source>
        <dbReference type="ARBA" id="ARBA00001946"/>
    </source>
</evidence>
<dbReference type="InterPro" id="IPR024567">
    <property type="entry name" value="RNase_HII/HIII_dom"/>
</dbReference>
<dbReference type="GO" id="GO:0030145">
    <property type="term" value="F:manganese ion binding"/>
    <property type="evidence" value="ECO:0007669"/>
    <property type="project" value="UniProtKB-UniRule"/>
</dbReference>
<dbReference type="EMBL" id="AP018786">
    <property type="protein sequence ID" value="BBF22933.1"/>
    <property type="molecule type" value="Genomic_DNA"/>
</dbReference>
<dbReference type="HAMAP" id="MF_00052_B">
    <property type="entry name" value="RNase_HII_B"/>
    <property type="match status" value="1"/>
</dbReference>
<dbReference type="RefSeq" id="WP_120176596.1">
    <property type="nucleotide sequence ID" value="NZ_AP018786.1"/>
</dbReference>
<evidence type="ECO:0000313" key="20">
    <source>
        <dbReference type="Proteomes" id="UP000271003"/>
    </source>
</evidence>
<evidence type="ECO:0000256" key="8">
    <source>
        <dbReference type="ARBA" id="ARBA00022490"/>
    </source>
</evidence>
<reference evidence="19 20" key="1">
    <citation type="journal article" date="2018" name="Int. J. Syst. Evol. Microbiol.">
        <title>Mesosutterella multiformis gen. nov., sp. nov., a member of the family Sutterellaceae and Sutterella megalosphaeroides sp. nov., isolated from human faeces.</title>
        <authorList>
            <person name="Sakamoto M."/>
            <person name="Ikeyama N."/>
            <person name="Kunihiro T."/>
            <person name="Iino T."/>
            <person name="Yuki M."/>
            <person name="Ohkuma M."/>
        </authorList>
    </citation>
    <scope>NUCLEOTIDE SEQUENCE [LARGE SCALE GENOMIC DNA]</scope>
    <source>
        <strain evidence="19 20">6FBBBH3</strain>
    </source>
</reference>
<keyword evidence="20" id="KW-1185">Reference proteome</keyword>
<dbReference type="KEGG" id="sutt:SUTMEG_08240"/>
<feature type="domain" description="RNase H type-2" evidence="18">
    <location>
        <begin position="27"/>
        <end position="216"/>
    </location>
</feature>
<evidence type="ECO:0000256" key="17">
    <source>
        <dbReference type="SAM" id="MobiDB-lite"/>
    </source>
</evidence>
<comment type="catalytic activity">
    <reaction evidence="1 14 15 16">
        <text>Endonucleolytic cleavage to 5'-phosphomonoester.</text>
        <dbReference type="EC" id="3.1.26.4"/>
    </reaction>
</comment>
<evidence type="ECO:0000256" key="7">
    <source>
        <dbReference type="ARBA" id="ARBA00019179"/>
    </source>
</evidence>
<dbReference type="GO" id="GO:0006298">
    <property type="term" value="P:mismatch repair"/>
    <property type="evidence" value="ECO:0007669"/>
    <property type="project" value="TreeGrafter"/>
</dbReference>
<dbReference type="InterPro" id="IPR036397">
    <property type="entry name" value="RNaseH_sf"/>
</dbReference>
<evidence type="ECO:0000256" key="6">
    <source>
        <dbReference type="ARBA" id="ARBA00012180"/>
    </source>
</evidence>